<feature type="compositionally biased region" description="Basic and acidic residues" evidence="1">
    <location>
        <begin position="373"/>
        <end position="384"/>
    </location>
</feature>
<feature type="region of interest" description="Disordered" evidence="1">
    <location>
        <begin position="1160"/>
        <end position="1201"/>
    </location>
</feature>
<feature type="compositionally biased region" description="Polar residues" evidence="1">
    <location>
        <begin position="418"/>
        <end position="428"/>
    </location>
</feature>
<feature type="compositionally biased region" description="Low complexity" evidence="1">
    <location>
        <begin position="131"/>
        <end position="171"/>
    </location>
</feature>
<protein>
    <submittedName>
        <fullName evidence="2">Uncharacterized protein</fullName>
    </submittedName>
</protein>
<accession>A0A316YC99</accession>
<dbReference type="InParanoid" id="A0A316YC99"/>
<dbReference type="EMBL" id="KZ819641">
    <property type="protein sequence ID" value="PWN87146.1"/>
    <property type="molecule type" value="Genomic_DNA"/>
</dbReference>
<feature type="compositionally biased region" description="Low complexity" evidence="1">
    <location>
        <begin position="191"/>
        <end position="204"/>
    </location>
</feature>
<feature type="compositionally biased region" description="Basic and acidic residues" evidence="1">
    <location>
        <begin position="1055"/>
        <end position="1076"/>
    </location>
</feature>
<feature type="compositionally biased region" description="Low complexity" evidence="1">
    <location>
        <begin position="1241"/>
        <end position="1255"/>
    </location>
</feature>
<feature type="compositionally biased region" description="Low complexity" evidence="1">
    <location>
        <begin position="741"/>
        <end position="764"/>
    </location>
</feature>
<gene>
    <name evidence="2" type="ORF">FA10DRAFT_304548</name>
</gene>
<feature type="compositionally biased region" description="Polar residues" evidence="1">
    <location>
        <begin position="906"/>
        <end position="915"/>
    </location>
</feature>
<feature type="region of interest" description="Disordered" evidence="1">
    <location>
        <begin position="356"/>
        <end position="459"/>
    </location>
</feature>
<feature type="compositionally biased region" description="Polar residues" evidence="1">
    <location>
        <begin position="1174"/>
        <end position="1186"/>
    </location>
</feature>
<feature type="compositionally biased region" description="Basic and acidic residues" evidence="1">
    <location>
        <begin position="216"/>
        <end position="226"/>
    </location>
</feature>
<feature type="compositionally biased region" description="Gly residues" evidence="1">
    <location>
        <begin position="78"/>
        <end position="92"/>
    </location>
</feature>
<feature type="region of interest" description="Disordered" evidence="1">
    <location>
        <begin position="1213"/>
        <end position="1387"/>
    </location>
</feature>
<dbReference type="Proteomes" id="UP000245768">
    <property type="component" value="Unassembled WGS sequence"/>
</dbReference>
<feature type="region of interest" description="Disordered" evidence="1">
    <location>
        <begin position="1015"/>
        <end position="1108"/>
    </location>
</feature>
<feature type="compositionally biased region" description="Polar residues" evidence="1">
    <location>
        <begin position="1225"/>
        <end position="1240"/>
    </location>
</feature>
<feature type="compositionally biased region" description="Acidic residues" evidence="1">
    <location>
        <begin position="1021"/>
        <end position="1054"/>
    </location>
</feature>
<feature type="compositionally biased region" description="Acidic residues" evidence="1">
    <location>
        <begin position="1375"/>
        <end position="1387"/>
    </location>
</feature>
<proteinExistence type="predicted"/>
<feature type="compositionally biased region" description="Gly residues" evidence="1">
    <location>
        <begin position="493"/>
        <end position="511"/>
    </location>
</feature>
<feature type="compositionally biased region" description="Pro residues" evidence="1">
    <location>
        <begin position="1300"/>
        <end position="1324"/>
    </location>
</feature>
<dbReference type="GeneID" id="37047284"/>
<evidence type="ECO:0000256" key="1">
    <source>
        <dbReference type="SAM" id="MobiDB-lite"/>
    </source>
</evidence>
<feature type="compositionally biased region" description="Polar residues" evidence="1">
    <location>
        <begin position="620"/>
        <end position="637"/>
    </location>
</feature>
<feature type="compositionally biased region" description="Polar residues" evidence="1">
    <location>
        <begin position="516"/>
        <end position="529"/>
    </location>
</feature>
<feature type="region of interest" description="Disordered" evidence="1">
    <location>
        <begin position="493"/>
        <end position="915"/>
    </location>
</feature>
<feature type="compositionally biased region" description="Low complexity" evidence="1">
    <location>
        <begin position="866"/>
        <end position="875"/>
    </location>
</feature>
<evidence type="ECO:0000313" key="2">
    <source>
        <dbReference type="EMBL" id="PWN87146.1"/>
    </source>
</evidence>
<organism evidence="2 3">
    <name type="scientific">Acaromyces ingoldii</name>
    <dbReference type="NCBI Taxonomy" id="215250"/>
    <lineage>
        <taxon>Eukaryota</taxon>
        <taxon>Fungi</taxon>
        <taxon>Dikarya</taxon>
        <taxon>Basidiomycota</taxon>
        <taxon>Ustilaginomycotina</taxon>
        <taxon>Exobasidiomycetes</taxon>
        <taxon>Exobasidiales</taxon>
        <taxon>Cryptobasidiaceae</taxon>
        <taxon>Acaromyces</taxon>
    </lineage>
</organism>
<feature type="compositionally biased region" description="Low complexity" evidence="1">
    <location>
        <begin position="1333"/>
        <end position="1356"/>
    </location>
</feature>
<feature type="compositionally biased region" description="Basic and acidic residues" evidence="1">
    <location>
        <begin position="172"/>
        <end position="185"/>
    </location>
</feature>
<feature type="compositionally biased region" description="Basic and acidic residues" evidence="1">
    <location>
        <begin position="609"/>
        <end position="619"/>
    </location>
</feature>
<feature type="compositionally biased region" description="Low complexity" evidence="1">
    <location>
        <begin position="247"/>
        <end position="291"/>
    </location>
</feature>
<feature type="compositionally biased region" description="Basic and acidic residues" evidence="1">
    <location>
        <begin position="1"/>
        <end position="21"/>
    </location>
</feature>
<reference evidence="2" key="1">
    <citation type="journal article" date="2018" name="Mol. Biol. Evol.">
        <title>Broad Genomic Sampling Reveals a Smut Pathogenic Ancestry of the Fungal Clade Ustilaginomycotina.</title>
        <authorList>
            <person name="Kijpornyongpan T."/>
            <person name="Mondo S.J."/>
            <person name="Barry K."/>
            <person name="Sandor L."/>
            <person name="Lee J."/>
            <person name="Lipzen A."/>
            <person name="Pangilinan J."/>
            <person name="LaButti K."/>
            <person name="Hainaut M."/>
            <person name="Henrissat B."/>
            <person name="Grigoriev I.V."/>
            <person name="Spatafora J.W."/>
            <person name="Aime M.C."/>
        </authorList>
    </citation>
    <scope>NUCLEOTIDE SEQUENCE [LARGE SCALE GENOMIC DNA]</scope>
    <source>
        <strain evidence="2">MCA 4198</strain>
    </source>
</reference>
<feature type="compositionally biased region" description="Polar residues" evidence="1">
    <location>
        <begin position="1256"/>
        <end position="1293"/>
    </location>
</feature>
<feature type="compositionally biased region" description="Gly residues" evidence="1">
    <location>
        <begin position="970"/>
        <end position="982"/>
    </location>
</feature>
<keyword evidence="3" id="KW-1185">Reference proteome</keyword>
<feature type="compositionally biased region" description="Low complexity" evidence="1">
    <location>
        <begin position="1187"/>
        <end position="1201"/>
    </location>
</feature>
<feature type="region of interest" description="Disordered" evidence="1">
    <location>
        <begin position="1"/>
        <end position="326"/>
    </location>
</feature>
<feature type="compositionally biased region" description="Low complexity" evidence="1">
    <location>
        <begin position="583"/>
        <end position="593"/>
    </location>
</feature>
<feature type="region of interest" description="Disordered" evidence="1">
    <location>
        <begin position="957"/>
        <end position="982"/>
    </location>
</feature>
<evidence type="ECO:0000313" key="3">
    <source>
        <dbReference type="Proteomes" id="UP000245768"/>
    </source>
</evidence>
<name>A0A316YC99_9BASI</name>
<dbReference type="RefSeq" id="XP_025374344.1">
    <property type="nucleotide sequence ID" value="XM_025525368.1"/>
</dbReference>
<sequence length="1387" mass="145088">MFCPDKENESDDGRKHQDVPGKKRSPGSLRYPLGRLPSSSGNSEIPASVRQKPTGTSAAAGPRGGAPKGQSQSQSQGQGQGQRGGGGGGGGSSTRVLPKSFRGPHSAGGAAANSGRTSLAPLMPLSRPRGPLSVASSSPLLLSSSAPRLQHLQQRPQQQQHQTHLKQQGHQVEQRGRPSLLEEQKSLTALRSQPSTPSRAPRASSKGRFYQLISAQERDSRSKGTDEDSDSDREQMGSPSNKTAKDTSMSRSRTRSSSSSSVSSAAVATATVTAVAAAAAKATATAAAMARPSPGLLVRATLSTSTRRERKDSGGGGPSVISGPFDVRLPAADKIGPLRPLNGAVLPDAAPTTTEMTAQAVAAKLIATPRRTTAAERERERERPYPPSSSQRFHGLSLSRHPSMEPSERAQHHHPYSYGNTNSSSIDASSDRPLSPRLPGPPSEENEGEQPVRMSKASKASSFFSLMSTSSLVSEAHEDKTNAAVAVAAVVSSGGGSSGAYGGGGGGGSGSGSSSNNRTARHPSSSSGLSFKDKLKSAVRSVRRPHSKRSLSSLSASSTIDAQHYATLGSSSSSPACKTGGEPSPLSLSPSSPRRAIDIGSRHPSPLYHHGEGPFEGHQQRASNVSEHTTPLGQTPQLRRPKTAPSLKLHSVQDTATHVPVETGPKQRRASKSQHPSPLLHGHRAADEGQPAQSFAGDGASLVRITASELARMRERPDGRPNAPSSSTELDAAKSQAGANTTAARPRPAQARRQAPRTTTTPPTFSILQDLPVAEVLQQDVASSPLRPHTSDAPTAPRFHTTPPADQRRPKTSGEPTSHALLQVDAPLRPASIRARRDSLDADEAVPWREGTGEIAQPCSPPQQRSLPLPGSLPHHPCPPSSPASCPQSVGQSSPEARIQAKHSPRLQQQQLSNNSTATVNPLLQVLLADDAMSPRASTEDTANDFLETVLFEKPATLSPPGSADDVDGLGLGHGGGGGGGQAQGVDHILDLSHIEDGRNDCCFTRHSILRSRFSVSDSPASEDEDEDEEEEDEEEEEDDDDEGGEEKNEDDDKMENGNKDDAEAMRSSTDSEARAYKATATSTVTPSDDGDGRRFEVTGVRTRQRGPGEAPAIVLDIKVTVKMGEGRPPRVFAGSTELERRDVATIMSSMALVPRPVVSAASRSLSGDDAGSQDATPTSRVMTRDSSASASSAGGSVGLRPLLLGSRSSLSFRSPALGFDTISRRGSVSAPPSKTTGMLQAQTQAQAQAPAQAQNNGQEGTVSAINSPRRSMSSPFLMTYKVSTDPTTLRQYQTQPAAQRPPAPPPTPAPAPPPPPTPPPPILVPTATYPCSSLSSGSPSSSSHSSSCSSTSSSSLPPARLPFPQTPTSASLPELEEEEEEGEAPK</sequence>